<sequence length="165" mass="16754">MPWAGWPGVGAGGRGSLHRHQRGVLAPLQDLVEAHHRAAPARLVADVDVVGQLLDETQAPAVLRVGRHGAGRRAGGARGAGGEAGARVGDLDAALLAVEVGGHPVRLRTAAPRGVPAVLDGVRARLAEGDGEVVGDVGVDARGLHGAEQQAPGERHARGIAPQME</sequence>
<dbReference type="eggNOG" id="ENOG50322PK">
    <property type="taxonomic scope" value="Bacteria"/>
</dbReference>
<organism evidence="2 3">
    <name type="scientific">Streptomyces viridosporus (strain ATCC 14672 / DSM 40746 / JCM 4963 / KCTC 9882 / NRRL B-12104 / FH 1290)</name>
    <name type="common">Streptomyces ghanaensis</name>
    <dbReference type="NCBI Taxonomy" id="566461"/>
    <lineage>
        <taxon>Bacteria</taxon>
        <taxon>Bacillati</taxon>
        <taxon>Actinomycetota</taxon>
        <taxon>Actinomycetes</taxon>
        <taxon>Kitasatosporales</taxon>
        <taxon>Streptomycetaceae</taxon>
        <taxon>Streptomyces</taxon>
    </lineage>
</organism>
<feature type="region of interest" description="Disordered" evidence="1">
    <location>
        <begin position="146"/>
        <end position="165"/>
    </location>
</feature>
<gene>
    <name evidence="2" type="ORF">SSFG_03695</name>
</gene>
<reference evidence="3" key="1">
    <citation type="submission" date="2008-12" db="EMBL/GenBank/DDBJ databases">
        <title>Annotation of Streptomyces ghanaensis ATCC 14672.</title>
        <authorList>
            <consortium name="The Broad Institute Genome Sequencing Platform"/>
            <consortium name="Broad Institute Microbial Sequencing Center"/>
            <person name="Fischbach M."/>
            <person name="Ward D."/>
            <person name="Young S."/>
            <person name="Kodira C.D."/>
            <person name="Zeng Q."/>
            <person name="Koehrsen M."/>
            <person name="Godfrey P."/>
            <person name="Alvarado L."/>
            <person name="Berlin A.M."/>
            <person name="Borenstein D."/>
            <person name="Chen Z."/>
            <person name="Engels R."/>
            <person name="Freedman E."/>
            <person name="Gellesch M."/>
            <person name="Goldberg J."/>
            <person name="Griggs A."/>
            <person name="Gujja S."/>
            <person name="Heiman D.I."/>
            <person name="Hepburn T.A."/>
            <person name="Howarth C."/>
            <person name="Jen D."/>
            <person name="Larson L."/>
            <person name="Lewis B."/>
            <person name="Mehta T."/>
            <person name="Park D."/>
            <person name="Pearson M."/>
            <person name="Roberts A."/>
            <person name="Saif S."/>
            <person name="Shea T.D."/>
            <person name="Shenoy N."/>
            <person name="Sisk P."/>
            <person name="Stolte C."/>
            <person name="Sykes S.N."/>
            <person name="Walk T."/>
            <person name="White J."/>
            <person name="Yandava C."/>
            <person name="Straight P."/>
            <person name="Clardy J."/>
            <person name="Hung D."/>
            <person name="Kolter R."/>
            <person name="Mekalanos J."/>
            <person name="Walker S."/>
            <person name="Walsh C.T."/>
            <person name="Wieland B.L.C."/>
            <person name="Ilzarbe M."/>
            <person name="Galagan J."/>
            <person name="Nusbaum C."/>
            <person name="Birren B."/>
        </authorList>
    </citation>
    <scope>NUCLEOTIDE SEQUENCE [LARGE SCALE GENOMIC DNA]</scope>
    <source>
        <strain evidence="3">ATCC 14672 / DSM 40746 / JCM 4963 / KCTC 9882 / NRRL B-12104 / FH 1290</strain>
    </source>
</reference>
<dbReference type="AlphaFoldDB" id="D5ZR61"/>
<dbReference type="Proteomes" id="UP000003824">
    <property type="component" value="Unassembled WGS sequence"/>
</dbReference>
<protein>
    <submittedName>
        <fullName evidence="2">ATP/GTP-binding protein</fullName>
    </submittedName>
</protein>
<dbReference type="EMBL" id="DS999641">
    <property type="protein sequence ID" value="EFE68452.2"/>
    <property type="molecule type" value="Genomic_DNA"/>
</dbReference>
<proteinExistence type="predicted"/>
<evidence type="ECO:0000313" key="2">
    <source>
        <dbReference type="EMBL" id="EFE68452.2"/>
    </source>
</evidence>
<accession>D5ZR61</accession>
<evidence type="ECO:0000256" key="1">
    <source>
        <dbReference type="SAM" id="MobiDB-lite"/>
    </source>
</evidence>
<evidence type="ECO:0000313" key="3">
    <source>
        <dbReference type="Proteomes" id="UP000003824"/>
    </source>
</evidence>
<name>D5ZR61_STRV1</name>